<dbReference type="PANTHER" id="PTHR48228">
    <property type="entry name" value="SUCCINYL-COA--D-CITRAMALATE COA-TRANSFERASE"/>
    <property type="match status" value="1"/>
</dbReference>
<dbReference type="Proteomes" id="UP000025238">
    <property type="component" value="Chromosome"/>
</dbReference>
<dbReference type="InterPro" id="IPR023606">
    <property type="entry name" value="CoA-Trfase_III_dom_1_sf"/>
</dbReference>
<dbReference type="Gene3D" id="3.40.50.10540">
    <property type="entry name" value="Crotonobetainyl-coa:carnitine coa-transferase, domain 1"/>
    <property type="match status" value="1"/>
</dbReference>
<dbReference type="KEGG" id="pstu:UIB01_12410"/>
<dbReference type="GO" id="GO:0003824">
    <property type="term" value="F:catalytic activity"/>
    <property type="evidence" value="ECO:0007669"/>
    <property type="project" value="InterPro"/>
</dbReference>
<dbReference type="InterPro" id="IPR044855">
    <property type="entry name" value="CoA-Trfase_III_dom3_sf"/>
</dbReference>
<dbReference type="SUPFAM" id="SSF89796">
    <property type="entry name" value="CoA-transferase family III (CaiB/BaiF)"/>
    <property type="match status" value="1"/>
</dbReference>
<name>A0A023WSX2_STUST</name>
<evidence type="ECO:0000313" key="1">
    <source>
        <dbReference type="EMBL" id="AHY43233.1"/>
    </source>
</evidence>
<dbReference type="InterPro" id="IPR050509">
    <property type="entry name" value="CoA-transferase_III"/>
</dbReference>
<dbReference type="Pfam" id="PF02515">
    <property type="entry name" value="CoA_transf_3"/>
    <property type="match status" value="1"/>
</dbReference>
<dbReference type="PANTHER" id="PTHR48228:SF5">
    <property type="entry name" value="ALPHA-METHYLACYL-COA RACEMASE"/>
    <property type="match status" value="1"/>
</dbReference>
<dbReference type="OrthoDB" id="9058532at2"/>
<accession>A0A023WSX2</accession>
<organism evidence="1 2">
    <name type="scientific">Stutzerimonas stutzeri</name>
    <name type="common">Pseudomonas stutzeri</name>
    <dbReference type="NCBI Taxonomy" id="316"/>
    <lineage>
        <taxon>Bacteria</taxon>
        <taxon>Pseudomonadati</taxon>
        <taxon>Pseudomonadota</taxon>
        <taxon>Gammaproteobacteria</taxon>
        <taxon>Pseudomonadales</taxon>
        <taxon>Pseudomonadaceae</taxon>
        <taxon>Stutzerimonas</taxon>
    </lineage>
</organism>
<dbReference type="AlphaFoldDB" id="A0A023WSX2"/>
<sequence>MNEHDDARSGPLCGLRVLEFAGIGPGPHCAMLLADMGAEVLRIEREGGNGWPNPVVDRGRKTLTLDIRSEAGRARCLELAQTADVLIEGYRPGVMERLGLGPEELLQRNRKLIYGRMTGWGQTGPLAKAAGHDINYIALTGALAAIRGESGTAIPPLNLVGDFGGGSLYLAVGILAALWERERSGQGQVIDAAIVDGVSSLMTFFAGLLPSGRIDMQRDRNPLAGAAPNYRCYRCADGREIAIGPLEPQFWRELLERIDAPEGLWVGCADPAEWPAQAELLERLFATRTQAEWCALLEGSDACFAPVLELAEAAQHPHLRQRGVYQDLDGIVQVAPAPRFSRTPGKARRTLRCSSDAGWD</sequence>
<reference evidence="1 2" key="1">
    <citation type="submission" date="2014-03" db="EMBL/GenBank/DDBJ databases">
        <title>Complete genome sequence of Pseudomonas stutzeri 19SMN4.</title>
        <authorList>
            <person name="Brunet-Galmes I."/>
            <person name="Nogales B."/>
            <person name="Busquets A."/>
            <person name="Pena A."/>
            <person name="Gomila M."/>
            <person name="Garcia-Valdes E."/>
            <person name="Lalucat J."/>
            <person name="Bennasar A."/>
            <person name="Bosch R."/>
        </authorList>
    </citation>
    <scope>NUCLEOTIDE SEQUENCE [LARGE SCALE GENOMIC DNA]</scope>
    <source>
        <strain evidence="1 2">19SMN4</strain>
    </source>
</reference>
<evidence type="ECO:0000313" key="2">
    <source>
        <dbReference type="Proteomes" id="UP000025238"/>
    </source>
</evidence>
<dbReference type="Gene3D" id="3.30.1540.10">
    <property type="entry name" value="formyl-coa transferase, domain 3"/>
    <property type="match status" value="1"/>
</dbReference>
<protein>
    <submittedName>
        <fullName evidence="1">Carnitine dehydratase</fullName>
    </submittedName>
</protein>
<proteinExistence type="predicted"/>
<gene>
    <name evidence="1" type="ORF">UIB01_12410</name>
</gene>
<dbReference type="InterPro" id="IPR003673">
    <property type="entry name" value="CoA-Trfase_fam_III"/>
</dbReference>
<dbReference type="PATRIC" id="fig|316.97.peg.2483"/>
<dbReference type="EMBL" id="CP007509">
    <property type="protein sequence ID" value="AHY43233.1"/>
    <property type="molecule type" value="Genomic_DNA"/>
</dbReference>